<evidence type="ECO:0000256" key="1">
    <source>
        <dbReference type="SAM" id="MobiDB-lite"/>
    </source>
</evidence>
<comment type="caution">
    <text evidence="4">The sequence shown here is derived from an EMBL/GenBank/DDBJ whole genome shotgun (WGS) entry which is preliminary data.</text>
</comment>
<dbReference type="AlphaFoldDB" id="A0AAV0XXF9"/>
<name>A0AAV0XXF9_9HEMI</name>
<evidence type="ECO:0000313" key="5">
    <source>
        <dbReference type="Proteomes" id="UP001160148"/>
    </source>
</evidence>
<feature type="region of interest" description="Disordered" evidence="1">
    <location>
        <begin position="14"/>
        <end position="40"/>
    </location>
</feature>
<dbReference type="InterPro" id="IPR046700">
    <property type="entry name" value="DUF6570"/>
</dbReference>
<dbReference type="InterPro" id="IPR051055">
    <property type="entry name" value="PIF1_helicase"/>
</dbReference>
<feature type="domain" description="Helitron helicase-like" evidence="2">
    <location>
        <begin position="746"/>
        <end position="896"/>
    </location>
</feature>
<keyword evidence="5" id="KW-1185">Reference proteome</keyword>
<evidence type="ECO:0000259" key="3">
    <source>
        <dbReference type="Pfam" id="PF20209"/>
    </source>
</evidence>
<dbReference type="Pfam" id="PF14214">
    <property type="entry name" value="Helitron_like_N"/>
    <property type="match status" value="1"/>
</dbReference>
<gene>
    <name evidence="4" type="ORF">MEUPH1_LOCUS26674</name>
</gene>
<sequence length="1189" mass="137823">MDHLTVVQAEVYQPCSPAPSTSQDDRVSVTPARVTEGERLRNYRAKKKEQKLQNNHSDAILTLSPVPLTNAERSKNYRERQKQKELGNKLDEIVASSTARVTEAERLQNYRAKKIDNQLKNNPDAILTPSPAPLTNAERAKNYRERQKQKELGNKLDEIVASSPARVTEAERLRNYRAKKIDQQLQNNPDAILTLSPVPLTNAERAKNYRERQKQKELGNNLDEIVASSTARVTEAERLQNYRAKKIDNQLKNNPDAILTPSPAPLTNSERAKNYRKRQKQKELGNNLDEIVASSTARVTEAERLHNYRAKKIDKQLKNNPDAILTPSPAPLTNAERAKNYRKRQKLNLETESNNFNIADCLAANLENNLDTTDDNGSQNSLSSENDSFNRISSINDYDDDDVESWPYPDYGRLKRTHQHIKITFFDNSFGHACSVCDRLWFQRDLKSPSSTYQTILNSIIPNIPTINILLCFTCRSSLYRNNIPTMATYNGFKYPEMPNHLPPLDLISERLISPRIPFMAIRRLRHCNGQYGIYGQIINVPVSVDTMVHHLPRDIDDDHSINVHIKRRTTHKSSYLHGLVKKMTIKVWLDYLIPSPLYRTYNITVNRSFFDGQQQSDSDINLDDISEHIPIEESLIAQQQTLMWNEDEYLCLAPGQAQLPQSLIFDEHAEELSFPAIYLGEFRNFREGVQVKPFTMASSELRRSDRRGVKPQHLLYMAMKIMRLRIRDSLTIAFKHIGKDTNITKKQIEEDEYINNCIDTNLAFLRSIPNSAWYWAHRKNYLFAMIRQLGKPTIFLTVSANEIGWTNLLHTIYKLKNNGVSISEELIEQLHYNEKAVLINEDPVTCALYFNKLVDTLMNILSSPKFSPFGRHYVIHYFKRIEFQHRGSPHAHTLLWLAEAPDYIIGTESSSLIELIDRVISVSANYASGHINLQKHHHTFTCYKNIIGNRKECRFEAPFLPSRSTIILSPMQKEEDGFSGYFKHYKNIKSNIENTDYPDIDTFYFQNNVKSDDHYHHILRAGIKRLRVFLRRQPSEKWHNPFNPFILNIMKSNMDIQFITDIYSCANYVSEYVNKSNRGISNLQREIIKTIDEHPEFDIVEITRNLGIKMLNSVEMPSQEAAWYLLRAPMSKSSAVIVTIPTVWPSERERIKKTNKELEKMQIGDDSTDIWKHNWFDKYEQRLKIWKI</sequence>
<dbReference type="EMBL" id="CARXXK010001085">
    <property type="protein sequence ID" value="CAI6372856.1"/>
    <property type="molecule type" value="Genomic_DNA"/>
</dbReference>
<evidence type="ECO:0008006" key="6">
    <source>
        <dbReference type="Google" id="ProtNLM"/>
    </source>
</evidence>
<feature type="domain" description="DUF6570" evidence="3">
    <location>
        <begin position="481"/>
        <end position="607"/>
    </location>
</feature>
<dbReference type="Pfam" id="PF20209">
    <property type="entry name" value="DUF6570"/>
    <property type="match status" value="1"/>
</dbReference>
<accession>A0AAV0XXF9</accession>
<feature type="region of interest" description="Disordered" evidence="1">
    <location>
        <begin position="253"/>
        <end position="283"/>
    </location>
</feature>
<evidence type="ECO:0000259" key="2">
    <source>
        <dbReference type="Pfam" id="PF14214"/>
    </source>
</evidence>
<reference evidence="4 5" key="1">
    <citation type="submission" date="2023-01" db="EMBL/GenBank/DDBJ databases">
        <authorList>
            <person name="Whitehead M."/>
        </authorList>
    </citation>
    <scope>NUCLEOTIDE SEQUENCE [LARGE SCALE GENOMIC DNA]</scope>
</reference>
<organism evidence="4 5">
    <name type="scientific">Macrosiphum euphorbiae</name>
    <name type="common">potato aphid</name>
    <dbReference type="NCBI Taxonomy" id="13131"/>
    <lineage>
        <taxon>Eukaryota</taxon>
        <taxon>Metazoa</taxon>
        <taxon>Ecdysozoa</taxon>
        <taxon>Arthropoda</taxon>
        <taxon>Hexapoda</taxon>
        <taxon>Insecta</taxon>
        <taxon>Pterygota</taxon>
        <taxon>Neoptera</taxon>
        <taxon>Paraneoptera</taxon>
        <taxon>Hemiptera</taxon>
        <taxon>Sternorrhyncha</taxon>
        <taxon>Aphidomorpha</taxon>
        <taxon>Aphidoidea</taxon>
        <taxon>Aphididae</taxon>
        <taxon>Macrosiphini</taxon>
        <taxon>Macrosiphum</taxon>
    </lineage>
</organism>
<feature type="region of interest" description="Disordered" evidence="1">
    <location>
        <begin position="319"/>
        <end position="338"/>
    </location>
</feature>
<protein>
    <recommendedName>
        <fullName evidence="6">ATP-dependent DNA helicase</fullName>
    </recommendedName>
</protein>
<feature type="compositionally biased region" description="Basic and acidic residues" evidence="1">
    <location>
        <begin position="138"/>
        <end position="151"/>
    </location>
</feature>
<dbReference type="PANTHER" id="PTHR47642">
    <property type="entry name" value="ATP-DEPENDENT DNA HELICASE"/>
    <property type="match status" value="1"/>
</dbReference>
<evidence type="ECO:0000313" key="4">
    <source>
        <dbReference type="EMBL" id="CAI6372856.1"/>
    </source>
</evidence>
<dbReference type="Proteomes" id="UP001160148">
    <property type="component" value="Unassembled WGS sequence"/>
</dbReference>
<dbReference type="InterPro" id="IPR025476">
    <property type="entry name" value="Helitron_helicase-like"/>
</dbReference>
<proteinExistence type="predicted"/>
<feature type="region of interest" description="Disordered" evidence="1">
    <location>
        <begin position="120"/>
        <end position="151"/>
    </location>
</feature>
<dbReference type="PANTHER" id="PTHR47642:SF5">
    <property type="entry name" value="ATP-DEPENDENT DNA HELICASE"/>
    <property type="match status" value="1"/>
</dbReference>